<dbReference type="InterPro" id="IPR016193">
    <property type="entry name" value="Cytidine_deaminase-like"/>
</dbReference>
<gene>
    <name evidence="1" type="ORF">SAMN04489716_5488</name>
</gene>
<dbReference type="RefSeq" id="WP_092547321.1">
    <property type="nucleotide sequence ID" value="NZ_BOMJ01000054.1"/>
</dbReference>
<dbReference type="Gene3D" id="3.40.140.10">
    <property type="entry name" value="Cytidine Deaminase, domain 2"/>
    <property type="match status" value="1"/>
</dbReference>
<proteinExistence type="predicted"/>
<reference evidence="1 2" key="1">
    <citation type="submission" date="2016-10" db="EMBL/GenBank/DDBJ databases">
        <authorList>
            <person name="de Groot N.N."/>
        </authorList>
    </citation>
    <scope>NUCLEOTIDE SEQUENCE [LARGE SCALE GENOMIC DNA]</scope>
    <source>
        <strain evidence="1 2">DSM 43941</strain>
    </source>
</reference>
<organism evidence="1 2">
    <name type="scientific">Actinoplanes derwentensis</name>
    <dbReference type="NCBI Taxonomy" id="113562"/>
    <lineage>
        <taxon>Bacteria</taxon>
        <taxon>Bacillati</taxon>
        <taxon>Actinomycetota</taxon>
        <taxon>Actinomycetes</taxon>
        <taxon>Micromonosporales</taxon>
        <taxon>Micromonosporaceae</taxon>
        <taxon>Actinoplanes</taxon>
    </lineage>
</organism>
<dbReference type="STRING" id="113562.SAMN04489716_5488"/>
<dbReference type="AlphaFoldDB" id="A0A1H2CAP7"/>
<dbReference type="EMBL" id="LT629758">
    <property type="protein sequence ID" value="SDT67533.1"/>
    <property type="molecule type" value="Genomic_DNA"/>
</dbReference>
<protein>
    <recommendedName>
        <fullName evidence="3">Cytidine deaminase</fullName>
    </recommendedName>
</protein>
<evidence type="ECO:0000313" key="1">
    <source>
        <dbReference type="EMBL" id="SDT67533.1"/>
    </source>
</evidence>
<name>A0A1H2CAP7_9ACTN</name>
<dbReference type="GO" id="GO:0003824">
    <property type="term" value="F:catalytic activity"/>
    <property type="evidence" value="ECO:0007669"/>
    <property type="project" value="InterPro"/>
</dbReference>
<keyword evidence="2" id="KW-1185">Reference proteome</keyword>
<sequence>MPDQTVAVELSAEDTKLVTLARHSRTRVGAAEGAAVRDQDGRTYAAASVTLPHLTLSALQGAVAQAVSAGATKLEAAAVVTESVTLEEAGLAAVRDLAAGAPVHLAGPSGAVTGTVGA</sequence>
<evidence type="ECO:0008006" key="3">
    <source>
        <dbReference type="Google" id="ProtNLM"/>
    </source>
</evidence>
<evidence type="ECO:0000313" key="2">
    <source>
        <dbReference type="Proteomes" id="UP000198688"/>
    </source>
</evidence>
<dbReference type="Proteomes" id="UP000198688">
    <property type="component" value="Chromosome I"/>
</dbReference>
<dbReference type="OrthoDB" id="3392994at2"/>
<accession>A0A1H2CAP7</accession>
<dbReference type="SUPFAM" id="SSF53927">
    <property type="entry name" value="Cytidine deaminase-like"/>
    <property type="match status" value="1"/>
</dbReference>